<keyword evidence="2" id="KW-1185">Reference proteome</keyword>
<protein>
    <submittedName>
        <fullName evidence="1">Uncharacterized protein</fullName>
    </submittedName>
</protein>
<evidence type="ECO:0000313" key="1">
    <source>
        <dbReference type="EMBL" id="CAH0415949.1"/>
    </source>
</evidence>
<evidence type="ECO:0000313" key="2">
    <source>
        <dbReference type="Proteomes" id="UP000789707"/>
    </source>
</evidence>
<reference evidence="1 2" key="1">
    <citation type="submission" date="2021-11" db="EMBL/GenBank/DDBJ databases">
        <authorList>
            <person name="Depoorter E."/>
        </authorList>
    </citation>
    <scope>NUCLEOTIDE SEQUENCE [LARGE SCALE GENOMIC DNA]</scope>
    <source>
        <strain evidence="1 2">LMG 24289</strain>
    </source>
</reference>
<gene>
    <name evidence="1" type="ORF">WFA24289_00247</name>
</gene>
<name>A0ABM8Z5A7_9LACO</name>
<dbReference type="Proteomes" id="UP000789707">
    <property type="component" value="Unassembled WGS sequence"/>
</dbReference>
<sequence length="67" mass="7521">MAQKTIIRVVVDETGKQGAAVDGTLEQLEEATMDLIINMSKYSHYPLEMMLARLTREALIKAKKVVE</sequence>
<accession>A0ABM8Z5A7</accession>
<dbReference type="EMBL" id="CAKKNS010000001">
    <property type="protein sequence ID" value="CAH0415949.1"/>
    <property type="molecule type" value="Genomic_DNA"/>
</dbReference>
<comment type="caution">
    <text evidence="1">The sequence shown here is derived from an EMBL/GenBank/DDBJ whole genome shotgun (WGS) entry which is preliminary data.</text>
</comment>
<organism evidence="1 2">
    <name type="scientific">Periweissella fabaria</name>
    <dbReference type="NCBI Taxonomy" id="546157"/>
    <lineage>
        <taxon>Bacteria</taxon>
        <taxon>Bacillati</taxon>
        <taxon>Bacillota</taxon>
        <taxon>Bacilli</taxon>
        <taxon>Lactobacillales</taxon>
        <taxon>Lactobacillaceae</taxon>
        <taxon>Periweissella</taxon>
    </lineage>
</organism>
<proteinExistence type="predicted"/>
<dbReference type="RefSeq" id="WP_230096019.1">
    <property type="nucleotide sequence ID" value="NZ_CAKKNS010000001.1"/>
</dbReference>